<name>B7KLA9_GLOC7</name>
<gene>
    <name evidence="1" type="ordered locus">PCC7424_4109</name>
</gene>
<dbReference type="STRING" id="65393.PCC7424_4109"/>
<protein>
    <submittedName>
        <fullName evidence="1">Uncharacterized protein</fullName>
    </submittedName>
</protein>
<keyword evidence="2" id="KW-1185">Reference proteome</keyword>
<dbReference type="eggNOG" id="ENOG502Z8TS">
    <property type="taxonomic scope" value="Bacteria"/>
</dbReference>
<evidence type="ECO:0000313" key="2">
    <source>
        <dbReference type="Proteomes" id="UP000002384"/>
    </source>
</evidence>
<dbReference type="AlphaFoldDB" id="B7KLA9"/>
<evidence type="ECO:0000313" key="1">
    <source>
        <dbReference type="EMBL" id="ACK72481.1"/>
    </source>
</evidence>
<dbReference type="OrthoDB" id="417276at2"/>
<organism evidence="1 2">
    <name type="scientific">Gloeothece citriformis (strain PCC 7424)</name>
    <name type="common">Cyanothece sp. (strain PCC 7424)</name>
    <dbReference type="NCBI Taxonomy" id="65393"/>
    <lineage>
        <taxon>Bacteria</taxon>
        <taxon>Bacillati</taxon>
        <taxon>Cyanobacteriota</taxon>
        <taxon>Cyanophyceae</taxon>
        <taxon>Oscillatoriophycideae</taxon>
        <taxon>Chroococcales</taxon>
        <taxon>Aphanothecaceae</taxon>
        <taxon>Gloeothece</taxon>
        <taxon>Gloeothece citriformis</taxon>
    </lineage>
</organism>
<reference evidence="2" key="1">
    <citation type="journal article" date="2011" name="MBio">
        <title>Novel metabolic attributes of the genus Cyanothece, comprising a group of unicellular nitrogen-fixing Cyanobacteria.</title>
        <authorList>
            <person name="Bandyopadhyay A."/>
            <person name="Elvitigala T."/>
            <person name="Welsh E."/>
            <person name="Stockel J."/>
            <person name="Liberton M."/>
            <person name="Min H."/>
            <person name="Sherman L.A."/>
            <person name="Pakrasi H.B."/>
        </authorList>
    </citation>
    <scope>NUCLEOTIDE SEQUENCE [LARGE SCALE GENOMIC DNA]</scope>
    <source>
        <strain evidence="2">PCC 7424</strain>
    </source>
</reference>
<dbReference type="EMBL" id="CP001291">
    <property type="protein sequence ID" value="ACK72481.1"/>
    <property type="molecule type" value="Genomic_DNA"/>
</dbReference>
<dbReference type="Proteomes" id="UP000002384">
    <property type="component" value="Chromosome"/>
</dbReference>
<dbReference type="HOGENOM" id="CLU_1164352_0_0_3"/>
<accession>B7KLA9</accession>
<sequence>MGKVAKQLKTFWESCLLEQCKLNSTQRRGVIRWLLGENTDQIENLSQEELASAVQGINNRYRILQNHYLGVTPEQAYRHLFNRFGTAMMKYSLVRHWLKASPEHQKIMIKTFEGMIEQILRVDPYLRGSQNKIALCVEDTSLRNALLLTTIEEYCLVSINNHPLLLHLLSHFLHDLRNKQQISLSQNKFLQLLTREIQCQLLHSQSPESNQLSYIQQNLGKIAFEQALKNYRELQLVG</sequence>
<dbReference type="KEGG" id="cyc:PCC7424_4109"/>
<proteinExistence type="predicted"/>
<dbReference type="RefSeq" id="WP_015956066.1">
    <property type="nucleotide sequence ID" value="NC_011729.1"/>
</dbReference>